<dbReference type="SUPFAM" id="SSF48452">
    <property type="entry name" value="TPR-like"/>
    <property type="match status" value="1"/>
</dbReference>
<dbReference type="AlphaFoldDB" id="A0A0F9L4H0"/>
<dbReference type="InterPro" id="IPR011990">
    <property type="entry name" value="TPR-like_helical_dom_sf"/>
</dbReference>
<evidence type="ECO:0000313" key="3">
    <source>
        <dbReference type="EMBL" id="KKM89694.1"/>
    </source>
</evidence>
<sequence length="157" mass="16769">MAKENPNLTILRQLIEDQGTKAGRQGDAALGALGAGVAKVKSTAKFDLLSGKAARESAGLGDRTLSAISGRKGAAGAATKDIPKKLLELLNQKKYKEAIKTLEAAIKKKGHGSDTLYYLGLAYEKSGDRKTAAKHYKEALKFTPDFNIAKKALKRVQ</sequence>
<organism evidence="3">
    <name type="scientific">marine sediment metagenome</name>
    <dbReference type="NCBI Taxonomy" id="412755"/>
    <lineage>
        <taxon>unclassified sequences</taxon>
        <taxon>metagenomes</taxon>
        <taxon>ecological metagenomes</taxon>
    </lineage>
</organism>
<dbReference type="Pfam" id="PF07719">
    <property type="entry name" value="TPR_2"/>
    <property type="match status" value="1"/>
</dbReference>
<dbReference type="SMART" id="SM00028">
    <property type="entry name" value="TPR"/>
    <property type="match status" value="1"/>
</dbReference>
<comment type="caution">
    <text evidence="3">The sequence shown here is derived from an EMBL/GenBank/DDBJ whole genome shotgun (WGS) entry which is preliminary data.</text>
</comment>
<dbReference type="Gene3D" id="1.25.40.10">
    <property type="entry name" value="Tetratricopeptide repeat domain"/>
    <property type="match status" value="1"/>
</dbReference>
<dbReference type="PROSITE" id="PS50293">
    <property type="entry name" value="TPR_REGION"/>
    <property type="match status" value="1"/>
</dbReference>
<protein>
    <submittedName>
        <fullName evidence="3">Uncharacterized protein</fullName>
    </submittedName>
</protein>
<gene>
    <name evidence="3" type="ORF">LCGC14_1246080</name>
</gene>
<keyword evidence="1" id="KW-0677">Repeat</keyword>
<name>A0A0F9L4H0_9ZZZZ</name>
<reference evidence="3" key="1">
    <citation type="journal article" date="2015" name="Nature">
        <title>Complex archaea that bridge the gap between prokaryotes and eukaryotes.</title>
        <authorList>
            <person name="Spang A."/>
            <person name="Saw J.H."/>
            <person name="Jorgensen S.L."/>
            <person name="Zaremba-Niedzwiedzka K."/>
            <person name="Martijn J."/>
            <person name="Lind A.E."/>
            <person name="van Eijk R."/>
            <person name="Schleper C."/>
            <person name="Guy L."/>
            <person name="Ettema T.J."/>
        </authorList>
    </citation>
    <scope>NUCLEOTIDE SEQUENCE</scope>
</reference>
<dbReference type="PROSITE" id="PS50005">
    <property type="entry name" value="TPR"/>
    <property type="match status" value="1"/>
</dbReference>
<dbReference type="EMBL" id="LAZR01006779">
    <property type="protein sequence ID" value="KKM89694.1"/>
    <property type="molecule type" value="Genomic_DNA"/>
</dbReference>
<evidence type="ECO:0000256" key="1">
    <source>
        <dbReference type="ARBA" id="ARBA00022737"/>
    </source>
</evidence>
<keyword evidence="2" id="KW-0802">TPR repeat</keyword>
<dbReference type="InterPro" id="IPR019734">
    <property type="entry name" value="TPR_rpt"/>
</dbReference>
<dbReference type="InterPro" id="IPR013105">
    <property type="entry name" value="TPR_2"/>
</dbReference>
<proteinExistence type="predicted"/>
<accession>A0A0F9L4H0</accession>
<evidence type="ECO:0000256" key="2">
    <source>
        <dbReference type="ARBA" id="ARBA00022803"/>
    </source>
</evidence>